<accession>A0AAW1RCK4</accession>
<evidence type="ECO:0000313" key="2">
    <source>
        <dbReference type="Proteomes" id="UP001445335"/>
    </source>
</evidence>
<dbReference type="EMBL" id="JALJOU010000047">
    <property type="protein sequence ID" value="KAK9831353.1"/>
    <property type="molecule type" value="Genomic_DNA"/>
</dbReference>
<organism evidence="1 2">
    <name type="scientific">Elliptochloris bilobata</name>
    <dbReference type="NCBI Taxonomy" id="381761"/>
    <lineage>
        <taxon>Eukaryota</taxon>
        <taxon>Viridiplantae</taxon>
        <taxon>Chlorophyta</taxon>
        <taxon>core chlorophytes</taxon>
        <taxon>Trebouxiophyceae</taxon>
        <taxon>Trebouxiophyceae incertae sedis</taxon>
        <taxon>Elliptochloris clade</taxon>
        <taxon>Elliptochloris</taxon>
    </lineage>
</organism>
<dbReference type="GO" id="GO:0008081">
    <property type="term" value="F:phosphoric diester hydrolase activity"/>
    <property type="evidence" value="ECO:0007669"/>
    <property type="project" value="InterPro"/>
</dbReference>
<comment type="caution">
    <text evidence="1">The sequence shown here is derived from an EMBL/GenBank/DDBJ whole genome shotgun (WGS) entry which is preliminary data.</text>
</comment>
<dbReference type="AlphaFoldDB" id="A0AAW1RCK4"/>
<dbReference type="InterPro" id="IPR032075">
    <property type="entry name" value="PI-PLC-C1"/>
</dbReference>
<reference evidence="1 2" key="1">
    <citation type="journal article" date="2024" name="Nat. Commun.">
        <title>Phylogenomics reveals the evolutionary origins of lichenization in chlorophyte algae.</title>
        <authorList>
            <person name="Puginier C."/>
            <person name="Libourel C."/>
            <person name="Otte J."/>
            <person name="Skaloud P."/>
            <person name="Haon M."/>
            <person name="Grisel S."/>
            <person name="Petersen M."/>
            <person name="Berrin J.G."/>
            <person name="Delaux P.M."/>
            <person name="Dal Grande F."/>
            <person name="Keller J."/>
        </authorList>
    </citation>
    <scope>NUCLEOTIDE SEQUENCE [LARGE SCALE GENOMIC DNA]</scope>
    <source>
        <strain evidence="1 2">SAG 245.80</strain>
    </source>
</reference>
<dbReference type="GO" id="GO:0006629">
    <property type="term" value="P:lipid metabolic process"/>
    <property type="evidence" value="ECO:0007669"/>
    <property type="project" value="InterPro"/>
</dbReference>
<sequence length="454" mass="47317">MLDPVSSAIKDHVNSLVCGLAGKHCPPAPAPGAPAPAPPLTVVPTLPGQGDNLTLTQTQVIGTFQSYHQAPPQSIIDLLSSPPYQAVFTAAKQNVPTRYAFSHQTITQQLASGIRGFEFDTLADPTGGKYAYAAGLKLVNAFSTLVSPDLLKAGIKAMTTPDFDFGSSCYVFKSCLGEILAFSNANPTHFPIVVFIHHGGTVPASSFLGAQYAPALAQLQANPTVQPTNFTTGVNAKIADIRAEILSVFPTSKLYTPDNLRADNKAPANANLRDIVLAGGALAGSWPSVGALRGKVLFMADPDYTAELDAASPGAVNSLLWPSNDNGDADPNHVAAGAWAIQAMNLQGFYIRAGVDSTAVEAQFKYTKRASLFQGIGGPQFLSTFFDVPPPQNVNPSTQFSVGAVAACNPVLTGARITMGSVAFPYDGAIPQLGAVNIVQPPLPPCVNPTGFSA</sequence>
<dbReference type="SUPFAM" id="SSF51695">
    <property type="entry name" value="PLC-like phosphodiesterases"/>
    <property type="match status" value="1"/>
</dbReference>
<gene>
    <name evidence="1" type="ORF">WJX81_004740</name>
</gene>
<evidence type="ECO:0000313" key="1">
    <source>
        <dbReference type="EMBL" id="KAK9831353.1"/>
    </source>
</evidence>
<keyword evidence="2" id="KW-1185">Reference proteome</keyword>
<protein>
    <submittedName>
        <fullName evidence="1">Uncharacterized protein</fullName>
    </submittedName>
</protein>
<name>A0AAW1RCK4_9CHLO</name>
<dbReference type="Gene3D" id="3.20.20.190">
    <property type="entry name" value="Phosphatidylinositol (PI) phosphodiesterase"/>
    <property type="match status" value="1"/>
</dbReference>
<dbReference type="InterPro" id="IPR017946">
    <property type="entry name" value="PLC-like_Pdiesterase_TIM-brl"/>
</dbReference>
<dbReference type="Pfam" id="PF16670">
    <property type="entry name" value="PI-PLC-C1"/>
    <property type="match status" value="1"/>
</dbReference>
<dbReference type="Proteomes" id="UP001445335">
    <property type="component" value="Unassembled WGS sequence"/>
</dbReference>
<proteinExistence type="predicted"/>